<accession>A0ACC1HM06</accession>
<evidence type="ECO:0000313" key="1">
    <source>
        <dbReference type="EMBL" id="KAJ1676317.1"/>
    </source>
</evidence>
<keyword evidence="2" id="KW-1185">Reference proteome</keyword>
<sequence length="132" mass="14236">PQSSLGEQLGYQVLSGAGVGLVFPSSLVIAQVSAGPRLTAVTVAIVLFLRAVGSVVGVAVSSVVFYNTLWPRLEAMAADTHYRDYRDAIVETKDDVSATWSAGVPPEVRQQVIHVYYTAFRRIFMILIPVLG</sequence>
<organism evidence="1 2">
    <name type="scientific">Spiromyces aspiralis</name>
    <dbReference type="NCBI Taxonomy" id="68401"/>
    <lineage>
        <taxon>Eukaryota</taxon>
        <taxon>Fungi</taxon>
        <taxon>Fungi incertae sedis</taxon>
        <taxon>Zoopagomycota</taxon>
        <taxon>Kickxellomycotina</taxon>
        <taxon>Kickxellomycetes</taxon>
        <taxon>Kickxellales</taxon>
        <taxon>Kickxellaceae</taxon>
        <taxon>Spiromyces</taxon>
    </lineage>
</organism>
<name>A0ACC1HM06_9FUNG</name>
<dbReference type="EMBL" id="JAMZIH010004329">
    <property type="protein sequence ID" value="KAJ1676317.1"/>
    <property type="molecule type" value="Genomic_DNA"/>
</dbReference>
<feature type="non-terminal residue" evidence="1">
    <location>
        <position position="132"/>
    </location>
</feature>
<evidence type="ECO:0000313" key="2">
    <source>
        <dbReference type="Proteomes" id="UP001145114"/>
    </source>
</evidence>
<proteinExistence type="predicted"/>
<feature type="non-terminal residue" evidence="1">
    <location>
        <position position="1"/>
    </location>
</feature>
<protein>
    <submittedName>
        <fullName evidence="1">Uncharacterized protein</fullName>
    </submittedName>
</protein>
<dbReference type="Proteomes" id="UP001145114">
    <property type="component" value="Unassembled WGS sequence"/>
</dbReference>
<gene>
    <name evidence="1" type="ORF">EV182_008433</name>
</gene>
<comment type="caution">
    <text evidence="1">The sequence shown here is derived from an EMBL/GenBank/DDBJ whole genome shotgun (WGS) entry which is preliminary data.</text>
</comment>
<reference evidence="1" key="1">
    <citation type="submission" date="2022-06" db="EMBL/GenBank/DDBJ databases">
        <title>Phylogenomic reconstructions and comparative analyses of Kickxellomycotina fungi.</title>
        <authorList>
            <person name="Reynolds N.K."/>
            <person name="Stajich J.E."/>
            <person name="Barry K."/>
            <person name="Grigoriev I.V."/>
            <person name="Crous P."/>
            <person name="Smith M.E."/>
        </authorList>
    </citation>
    <scope>NUCLEOTIDE SEQUENCE</scope>
    <source>
        <strain evidence="1">RSA 2271</strain>
    </source>
</reference>